<proteinExistence type="predicted"/>
<organism evidence="1 2">
    <name type="scientific">Cichorium intybus</name>
    <name type="common">Chicory</name>
    <dbReference type="NCBI Taxonomy" id="13427"/>
    <lineage>
        <taxon>Eukaryota</taxon>
        <taxon>Viridiplantae</taxon>
        <taxon>Streptophyta</taxon>
        <taxon>Embryophyta</taxon>
        <taxon>Tracheophyta</taxon>
        <taxon>Spermatophyta</taxon>
        <taxon>Magnoliopsida</taxon>
        <taxon>eudicotyledons</taxon>
        <taxon>Gunneridae</taxon>
        <taxon>Pentapetalae</taxon>
        <taxon>asterids</taxon>
        <taxon>campanulids</taxon>
        <taxon>Asterales</taxon>
        <taxon>Asteraceae</taxon>
        <taxon>Cichorioideae</taxon>
        <taxon>Cichorieae</taxon>
        <taxon>Cichoriinae</taxon>
        <taxon>Cichorium</taxon>
    </lineage>
</organism>
<name>A0ACB8YV56_CICIN</name>
<protein>
    <submittedName>
        <fullName evidence="1">Uncharacterized protein</fullName>
    </submittedName>
</protein>
<dbReference type="EMBL" id="CM042017">
    <property type="protein sequence ID" value="KAI3689360.1"/>
    <property type="molecule type" value="Genomic_DNA"/>
</dbReference>
<evidence type="ECO:0000313" key="2">
    <source>
        <dbReference type="Proteomes" id="UP001055811"/>
    </source>
</evidence>
<dbReference type="Proteomes" id="UP001055811">
    <property type="component" value="Linkage Group LG09"/>
</dbReference>
<reference evidence="1 2" key="2">
    <citation type="journal article" date="2022" name="Mol. Ecol. Resour.">
        <title>The genomes of chicory, endive, great burdock and yacon provide insights into Asteraceae paleo-polyploidization history and plant inulin production.</title>
        <authorList>
            <person name="Fan W."/>
            <person name="Wang S."/>
            <person name="Wang H."/>
            <person name="Wang A."/>
            <person name="Jiang F."/>
            <person name="Liu H."/>
            <person name="Zhao H."/>
            <person name="Xu D."/>
            <person name="Zhang Y."/>
        </authorList>
    </citation>
    <scope>NUCLEOTIDE SEQUENCE [LARGE SCALE GENOMIC DNA]</scope>
    <source>
        <strain evidence="2">cv. Punajuju</strain>
        <tissue evidence="1">Leaves</tissue>
    </source>
</reference>
<reference evidence="2" key="1">
    <citation type="journal article" date="2022" name="Mol. Ecol. Resour.">
        <title>The genomes of chicory, endive, great burdock and yacon provide insights into Asteraceae palaeo-polyploidization history and plant inulin production.</title>
        <authorList>
            <person name="Fan W."/>
            <person name="Wang S."/>
            <person name="Wang H."/>
            <person name="Wang A."/>
            <person name="Jiang F."/>
            <person name="Liu H."/>
            <person name="Zhao H."/>
            <person name="Xu D."/>
            <person name="Zhang Y."/>
        </authorList>
    </citation>
    <scope>NUCLEOTIDE SEQUENCE [LARGE SCALE GENOMIC DNA]</scope>
    <source>
        <strain evidence="2">cv. Punajuju</strain>
    </source>
</reference>
<comment type="caution">
    <text evidence="1">The sequence shown here is derived from an EMBL/GenBank/DDBJ whole genome shotgun (WGS) entry which is preliminary data.</text>
</comment>
<keyword evidence="2" id="KW-1185">Reference proteome</keyword>
<evidence type="ECO:0000313" key="1">
    <source>
        <dbReference type="EMBL" id="KAI3689360.1"/>
    </source>
</evidence>
<sequence>MNKVGRTCQEGDLTKENPRGHVHEMVIGMLTRPRIRHMTGDISQLHDIQNINGGYVSFAGGEKGKITQMGTVTNGVGFSTHFTKKECLILNPGIVIPEEWILVRSKRKSNAYIIDMNHNIPENVTCLFSRISEQNAMLWHLRLGHANAKNLNSLAKNDLVWGLPIKDFITFENCNKSETAELLKRFIVLIENQTNQKVKGIRCDNGTEFKNAIQDQFCAKKGVQRQYSVARAPQQNEVAERRNRTLIDAARTMICDSKLPVFFWAEAINTAWYAGCTAYRVYNEATKQIVESFDVRWLEENKIDACVGCTQPDSCGIDKDEDEEIIAEPIKPSVLDDESTCLNNDTTSDSPIIDDDASADSPKMVDETPVAEETDAPTGDNSPESAEVFNSMLMHSLFPERIPDEYVRAPHTTLDHLVEVIRPQAKSRTSQIFWFLWKLSNKLFLPRFNAIIPSTMLLVRWLMRSNPEVRADMSTNVFIRASYLKSSRRTLK</sequence>
<accession>A0ACB8YV56</accession>
<gene>
    <name evidence="1" type="ORF">L2E82_47315</name>
</gene>